<keyword evidence="2" id="KW-1185">Reference proteome</keyword>
<dbReference type="Proteomes" id="UP000051256">
    <property type="component" value="Unassembled WGS sequence"/>
</dbReference>
<proteinExistence type="predicted"/>
<protein>
    <submittedName>
        <fullName evidence="1">Uncharacterized protein</fullName>
    </submittedName>
</protein>
<organism evidence="1 2">
    <name type="scientific">Lentilactobacillus senioris DSM 24302 = JCM 17472</name>
    <dbReference type="NCBI Taxonomy" id="1423802"/>
    <lineage>
        <taxon>Bacteria</taxon>
        <taxon>Bacillati</taxon>
        <taxon>Bacillota</taxon>
        <taxon>Bacilli</taxon>
        <taxon>Lactobacillales</taxon>
        <taxon>Lactobacillaceae</taxon>
        <taxon>Lentilactobacillus</taxon>
    </lineage>
</organism>
<dbReference type="AlphaFoldDB" id="A0A0R2D0P1"/>
<accession>A0A0R2D0P1</accession>
<sequence length="60" mass="6788">MTIKEIMDSAKDLVGQGKLEEARSYVEDHKDELGDSYEKAMDLIKGDPSDILNKVKDLFN</sequence>
<dbReference type="PATRIC" id="fig|1423802.4.peg.742"/>
<evidence type="ECO:0000313" key="1">
    <source>
        <dbReference type="EMBL" id="KRM94009.1"/>
    </source>
</evidence>
<evidence type="ECO:0000313" key="2">
    <source>
        <dbReference type="Proteomes" id="UP000051256"/>
    </source>
</evidence>
<dbReference type="EMBL" id="AYZR01000008">
    <property type="protein sequence ID" value="KRM94009.1"/>
    <property type="molecule type" value="Genomic_DNA"/>
</dbReference>
<reference evidence="1 2" key="1">
    <citation type="journal article" date="2015" name="Genome Announc.">
        <title>Expanding the biotechnology potential of lactobacilli through comparative genomics of 213 strains and associated genera.</title>
        <authorList>
            <person name="Sun Z."/>
            <person name="Harris H.M."/>
            <person name="McCann A."/>
            <person name="Guo C."/>
            <person name="Argimon S."/>
            <person name="Zhang W."/>
            <person name="Yang X."/>
            <person name="Jeffery I.B."/>
            <person name="Cooney J.C."/>
            <person name="Kagawa T.F."/>
            <person name="Liu W."/>
            <person name="Song Y."/>
            <person name="Salvetti E."/>
            <person name="Wrobel A."/>
            <person name="Rasinkangas P."/>
            <person name="Parkhill J."/>
            <person name="Rea M.C."/>
            <person name="O'Sullivan O."/>
            <person name="Ritari J."/>
            <person name="Douillard F.P."/>
            <person name="Paul Ross R."/>
            <person name="Yang R."/>
            <person name="Briner A.E."/>
            <person name="Felis G.E."/>
            <person name="de Vos W.M."/>
            <person name="Barrangou R."/>
            <person name="Klaenhammer T.R."/>
            <person name="Caufield P.W."/>
            <person name="Cui Y."/>
            <person name="Zhang H."/>
            <person name="O'Toole P.W."/>
        </authorList>
    </citation>
    <scope>NUCLEOTIDE SEQUENCE [LARGE SCALE GENOMIC DNA]</scope>
    <source>
        <strain evidence="1 2">DSM 24302</strain>
    </source>
</reference>
<comment type="caution">
    <text evidence="1">The sequence shown here is derived from an EMBL/GenBank/DDBJ whole genome shotgun (WGS) entry which is preliminary data.</text>
</comment>
<name>A0A0R2D0P1_9LACO</name>
<gene>
    <name evidence="1" type="ORF">FC56_GL000731</name>
</gene>